<feature type="region of interest" description="Disordered" evidence="1">
    <location>
        <begin position="1"/>
        <end position="25"/>
    </location>
</feature>
<evidence type="ECO:0000313" key="3">
    <source>
        <dbReference type="Proteomes" id="UP000014680"/>
    </source>
</evidence>
<dbReference type="AlphaFoldDB" id="A0A0A1U4W9"/>
<dbReference type="GeneID" id="14886867"/>
<dbReference type="RefSeq" id="XP_004254699.1">
    <property type="nucleotide sequence ID" value="XM_004254651.1"/>
</dbReference>
<reference evidence="2 3" key="1">
    <citation type="submission" date="2012-10" db="EMBL/GenBank/DDBJ databases">
        <authorList>
            <person name="Zafar N."/>
            <person name="Inman J."/>
            <person name="Hall N."/>
            <person name="Lorenzi H."/>
            <person name="Caler E."/>
        </authorList>
    </citation>
    <scope>NUCLEOTIDE SEQUENCE [LARGE SCALE GENOMIC DNA]</scope>
    <source>
        <strain evidence="2 3">IP1</strain>
    </source>
</reference>
<dbReference type="GO" id="GO:0000387">
    <property type="term" value="P:spliceosomal snRNP assembly"/>
    <property type="evidence" value="ECO:0007669"/>
    <property type="project" value="InterPro"/>
</dbReference>
<evidence type="ECO:0000313" key="2">
    <source>
        <dbReference type="EMBL" id="ELP87928.1"/>
    </source>
</evidence>
<dbReference type="VEuPathDB" id="AmoebaDB:EIN_275150"/>
<proteinExistence type="predicted"/>
<dbReference type="KEGG" id="eiv:EIN_275150"/>
<dbReference type="Proteomes" id="UP000014680">
    <property type="component" value="Unassembled WGS sequence"/>
</dbReference>
<dbReference type="OMA" id="CDEDIMI"/>
<protein>
    <recommendedName>
        <fullName evidence="4">Gem-associated protein 2</fullName>
    </recommendedName>
</protein>
<dbReference type="EMBL" id="KB206783">
    <property type="protein sequence ID" value="ELP87928.1"/>
    <property type="molecule type" value="Genomic_DNA"/>
</dbReference>
<name>A0A0A1U4W9_ENTIV</name>
<dbReference type="InterPro" id="IPR035426">
    <property type="entry name" value="Gemin2/Brr1"/>
</dbReference>
<organism evidence="2 3">
    <name type="scientific">Entamoeba invadens IP1</name>
    <dbReference type="NCBI Taxonomy" id="370355"/>
    <lineage>
        <taxon>Eukaryota</taxon>
        <taxon>Amoebozoa</taxon>
        <taxon>Evosea</taxon>
        <taxon>Archamoebae</taxon>
        <taxon>Mastigamoebida</taxon>
        <taxon>Entamoebidae</taxon>
        <taxon>Entamoeba</taxon>
    </lineage>
</organism>
<evidence type="ECO:0008006" key="4">
    <source>
        <dbReference type="Google" id="ProtNLM"/>
    </source>
</evidence>
<dbReference type="Pfam" id="PF04938">
    <property type="entry name" value="SIP1"/>
    <property type="match status" value="1"/>
</dbReference>
<gene>
    <name evidence="2" type="ORF">EIN_275150</name>
</gene>
<evidence type="ECO:0000256" key="1">
    <source>
        <dbReference type="SAM" id="MobiDB-lite"/>
    </source>
</evidence>
<keyword evidence="3" id="KW-1185">Reference proteome</keyword>
<sequence>MEVEDDEIECKPALPLPPNSEDPNSEYHDIYLYFKQNEKYRSESDKNNTLLQPHGNTFDFMETDFKMRIPYCGDEFKISPEFRLHHVEQFRVEKDELFKKKSEVVQKSEFPSYNKFKNLTEEPVDVNFLLGFQHIQIIELIKFCVEKCRALVMYSDNYCEWIYRFLLIAQEPLDSTISSSLNSILKYFCRAKQAIFDKDDKRLEKYNLIISTIVDCYRQCDEDIMI</sequence>
<dbReference type="Gene3D" id="1.20.58.1070">
    <property type="match status" value="1"/>
</dbReference>
<accession>A0A0A1U4W9</accession>